<name>S4NHF2_9NEOP</name>
<reference evidence="1" key="1">
    <citation type="journal article" date="2013" name="BMC Genomics">
        <title>Unscrambling butterfly oogenesis.</title>
        <authorList>
            <person name="Carter J.M."/>
            <person name="Baker S.C."/>
            <person name="Pink R."/>
            <person name="Carter D.R."/>
            <person name="Collins A."/>
            <person name="Tomlin J."/>
            <person name="Gibbs M."/>
            <person name="Breuker C.J."/>
        </authorList>
    </citation>
    <scope>NUCLEOTIDE SEQUENCE</scope>
    <source>
        <tissue evidence="1">Ovary</tissue>
    </source>
</reference>
<reference evidence="1" key="2">
    <citation type="submission" date="2013-05" db="EMBL/GenBank/DDBJ databases">
        <authorList>
            <person name="Carter J.-M."/>
            <person name="Baker S.C."/>
            <person name="Pink R."/>
            <person name="Carter D.R.F."/>
            <person name="Collins A."/>
            <person name="Tomlin J."/>
            <person name="Gibbs M."/>
            <person name="Breuker C.J."/>
        </authorList>
    </citation>
    <scope>NUCLEOTIDE SEQUENCE</scope>
    <source>
        <tissue evidence="1">Ovary</tissue>
    </source>
</reference>
<sequence length="74" mass="8576">MTTVESYLFCYTALLGQSYNINKYLIYNKQINVKVKRDISPSNHIIIKYWTYLSLGGPQSKMCMENIFSTNLAV</sequence>
<organism evidence="1">
    <name type="scientific">Pararge aegeria</name>
    <name type="common">speckled wood butterfly</name>
    <dbReference type="NCBI Taxonomy" id="116150"/>
    <lineage>
        <taxon>Eukaryota</taxon>
        <taxon>Metazoa</taxon>
        <taxon>Ecdysozoa</taxon>
        <taxon>Arthropoda</taxon>
        <taxon>Hexapoda</taxon>
        <taxon>Insecta</taxon>
        <taxon>Pterygota</taxon>
        <taxon>Neoptera</taxon>
        <taxon>Endopterygota</taxon>
        <taxon>Lepidoptera</taxon>
        <taxon>Glossata</taxon>
        <taxon>Ditrysia</taxon>
        <taxon>Papilionoidea</taxon>
        <taxon>Nymphalidae</taxon>
        <taxon>Satyrinae</taxon>
        <taxon>Satyrini</taxon>
        <taxon>Parargina</taxon>
        <taxon>Pararge</taxon>
    </lineage>
</organism>
<dbReference type="EMBL" id="GAIX01014379">
    <property type="protein sequence ID" value="JAA78181.1"/>
    <property type="molecule type" value="Transcribed_RNA"/>
</dbReference>
<accession>S4NHF2</accession>
<dbReference type="AlphaFoldDB" id="S4NHF2"/>
<proteinExistence type="predicted"/>
<protein>
    <submittedName>
        <fullName evidence="1">Uncharacterized protein</fullName>
    </submittedName>
</protein>
<evidence type="ECO:0000313" key="1">
    <source>
        <dbReference type="EMBL" id="JAA78181.1"/>
    </source>
</evidence>